<evidence type="ECO:0008006" key="6">
    <source>
        <dbReference type="Google" id="ProtNLM"/>
    </source>
</evidence>
<dbReference type="InterPro" id="IPR001012">
    <property type="entry name" value="UBX_dom"/>
</dbReference>
<feature type="domain" description="UBX" evidence="2">
    <location>
        <begin position="202"/>
        <end position="276"/>
    </location>
</feature>
<dbReference type="AlphaFoldDB" id="B8CDI6"/>
<gene>
    <name evidence="4" type="ORF">THAPSDRAFT_25024</name>
</gene>
<dbReference type="SMART" id="SM00553">
    <property type="entry name" value="SEP"/>
    <property type="match status" value="1"/>
</dbReference>
<dbReference type="OMA" id="SRCQRSC"/>
<organism evidence="4 5">
    <name type="scientific">Thalassiosira pseudonana</name>
    <name type="common">Marine diatom</name>
    <name type="synonym">Cyclotella nana</name>
    <dbReference type="NCBI Taxonomy" id="35128"/>
    <lineage>
        <taxon>Eukaryota</taxon>
        <taxon>Sar</taxon>
        <taxon>Stramenopiles</taxon>
        <taxon>Ochrophyta</taxon>
        <taxon>Bacillariophyta</taxon>
        <taxon>Coscinodiscophyceae</taxon>
        <taxon>Thalassiosirophycidae</taxon>
        <taxon>Thalassiosirales</taxon>
        <taxon>Thalassiosiraceae</taxon>
        <taxon>Thalassiosira</taxon>
    </lineage>
</organism>
<reference evidence="4 5" key="2">
    <citation type="journal article" date="2008" name="Nature">
        <title>The Phaeodactylum genome reveals the evolutionary history of diatom genomes.</title>
        <authorList>
            <person name="Bowler C."/>
            <person name="Allen A.E."/>
            <person name="Badger J.H."/>
            <person name="Grimwood J."/>
            <person name="Jabbari K."/>
            <person name="Kuo A."/>
            <person name="Maheswari U."/>
            <person name="Martens C."/>
            <person name="Maumus F."/>
            <person name="Otillar R.P."/>
            <person name="Rayko E."/>
            <person name="Salamov A."/>
            <person name="Vandepoele K."/>
            <person name="Beszteri B."/>
            <person name="Gruber A."/>
            <person name="Heijde M."/>
            <person name="Katinka M."/>
            <person name="Mock T."/>
            <person name="Valentin K."/>
            <person name="Verret F."/>
            <person name="Berges J.A."/>
            <person name="Brownlee C."/>
            <person name="Cadoret J.P."/>
            <person name="Chiovitti A."/>
            <person name="Choi C.J."/>
            <person name="Coesel S."/>
            <person name="De Martino A."/>
            <person name="Detter J.C."/>
            <person name="Durkin C."/>
            <person name="Falciatore A."/>
            <person name="Fournet J."/>
            <person name="Haruta M."/>
            <person name="Huysman M.J."/>
            <person name="Jenkins B.D."/>
            <person name="Jiroutova K."/>
            <person name="Jorgensen R.E."/>
            <person name="Joubert Y."/>
            <person name="Kaplan A."/>
            <person name="Kroger N."/>
            <person name="Kroth P.G."/>
            <person name="La Roche J."/>
            <person name="Lindquist E."/>
            <person name="Lommer M."/>
            <person name="Martin-Jezequel V."/>
            <person name="Lopez P.J."/>
            <person name="Lucas S."/>
            <person name="Mangogna M."/>
            <person name="McGinnis K."/>
            <person name="Medlin L.K."/>
            <person name="Montsant A."/>
            <person name="Oudot-Le Secq M.P."/>
            <person name="Napoli C."/>
            <person name="Obornik M."/>
            <person name="Parker M.S."/>
            <person name="Petit J.L."/>
            <person name="Porcel B.M."/>
            <person name="Poulsen N."/>
            <person name="Robison M."/>
            <person name="Rychlewski L."/>
            <person name="Rynearson T.A."/>
            <person name="Schmutz J."/>
            <person name="Shapiro H."/>
            <person name="Siaut M."/>
            <person name="Stanley M."/>
            <person name="Sussman M.R."/>
            <person name="Taylor A.R."/>
            <person name="Vardi A."/>
            <person name="von Dassow P."/>
            <person name="Vyverman W."/>
            <person name="Willis A."/>
            <person name="Wyrwicz L.S."/>
            <person name="Rokhsar D.S."/>
            <person name="Weissenbach J."/>
            <person name="Armbrust E.V."/>
            <person name="Green B.R."/>
            <person name="Van de Peer Y."/>
            <person name="Grigoriev I.V."/>
        </authorList>
    </citation>
    <scope>NUCLEOTIDE SEQUENCE [LARGE SCALE GENOMIC DNA]</scope>
    <source>
        <strain evidence="4 5">CCMP1335</strain>
    </source>
</reference>
<dbReference type="GO" id="GO:0061025">
    <property type="term" value="P:membrane fusion"/>
    <property type="evidence" value="ECO:0000318"/>
    <property type="project" value="GO_Central"/>
</dbReference>
<feature type="region of interest" description="Disordered" evidence="1">
    <location>
        <begin position="167"/>
        <end position="203"/>
    </location>
</feature>
<feature type="compositionally biased region" description="Gly residues" evidence="1">
    <location>
        <begin position="64"/>
        <end position="73"/>
    </location>
</feature>
<evidence type="ECO:0000259" key="2">
    <source>
        <dbReference type="PROSITE" id="PS50033"/>
    </source>
</evidence>
<dbReference type="GO" id="GO:0043161">
    <property type="term" value="P:proteasome-mediated ubiquitin-dependent protein catabolic process"/>
    <property type="evidence" value="ECO:0000318"/>
    <property type="project" value="GO_Central"/>
</dbReference>
<dbReference type="InterPro" id="IPR012989">
    <property type="entry name" value="SEP_domain"/>
</dbReference>
<feature type="compositionally biased region" description="Gly residues" evidence="1">
    <location>
        <begin position="32"/>
        <end position="41"/>
    </location>
</feature>
<dbReference type="Gene3D" id="3.30.420.210">
    <property type="entry name" value="SEP domain"/>
    <property type="match status" value="1"/>
</dbReference>
<dbReference type="PANTHER" id="PTHR23333:SF20">
    <property type="entry name" value="NSFL1 COFACTOR P47"/>
    <property type="match status" value="1"/>
</dbReference>
<dbReference type="Pfam" id="PF08059">
    <property type="entry name" value="SEP"/>
    <property type="match status" value="1"/>
</dbReference>
<keyword evidence="5" id="KW-1185">Reference proteome</keyword>
<dbReference type="PROSITE" id="PS51399">
    <property type="entry name" value="SEP"/>
    <property type="match status" value="1"/>
</dbReference>
<dbReference type="EMBL" id="CM000650">
    <property type="protein sequence ID" value="EED88461.1"/>
    <property type="molecule type" value="Genomic_DNA"/>
</dbReference>
<dbReference type="PANTHER" id="PTHR23333">
    <property type="entry name" value="UBX DOMAIN CONTAINING PROTEIN"/>
    <property type="match status" value="1"/>
</dbReference>
<dbReference type="GO" id="GO:0000045">
    <property type="term" value="P:autophagosome assembly"/>
    <property type="evidence" value="ECO:0000318"/>
    <property type="project" value="GO_Central"/>
</dbReference>
<dbReference type="STRING" id="35128.B8CDI6"/>
<dbReference type="FunFam" id="3.30.420.210:FF:000016">
    <property type="entry name" value="Uncharacterized protein"/>
    <property type="match status" value="1"/>
</dbReference>
<protein>
    <recommendedName>
        <fullName evidence="6">SEP domain-containing protein</fullName>
    </recommendedName>
</protein>
<reference evidence="4 5" key="1">
    <citation type="journal article" date="2004" name="Science">
        <title>The genome of the diatom Thalassiosira pseudonana: ecology, evolution, and metabolism.</title>
        <authorList>
            <person name="Armbrust E.V."/>
            <person name="Berges J.A."/>
            <person name="Bowler C."/>
            <person name="Green B.R."/>
            <person name="Martinez D."/>
            <person name="Putnam N.H."/>
            <person name="Zhou S."/>
            <person name="Allen A.E."/>
            <person name="Apt K.E."/>
            <person name="Bechner M."/>
            <person name="Brzezinski M.A."/>
            <person name="Chaal B.K."/>
            <person name="Chiovitti A."/>
            <person name="Davis A.K."/>
            <person name="Demarest M.S."/>
            <person name="Detter J.C."/>
            <person name="Glavina T."/>
            <person name="Goodstein D."/>
            <person name="Hadi M.Z."/>
            <person name="Hellsten U."/>
            <person name="Hildebrand M."/>
            <person name="Jenkins B.D."/>
            <person name="Jurka J."/>
            <person name="Kapitonov V.V."/>
            <person name="Kroger N."/>
            <person name="Lau W.W."/>
            <person name="Lane T.W."/>
            <person name="Larimer F.W."/>
            <person name="Lippmeier J.C."/>
            <person name="Lucas S."/>
            <person name="Medina M."/>
            <person name="Montsant A."/>
            <person name="Obornik M."/>
            <person name="Parker M.S."/>
            <person name="Palenik B."/>
            <person name="Pazour G.J."/>
            <person name="Richardson P.M."/>
            <person name="Rynearson T.A."/>
            <person name="Saito M.A."/>
            <person name="Schwartz D.C."/>
            <person name="Thamatrakoln K."/>
            <person name="Valentin K."/>
            <person name="Vardi A."/>
            <person name="Wilkerson F.P."/>
            <person name="Rokhsar D.S."/>
        </authorList>
    </citation>
    <scope>NUCLEOTIDE SEQUENCE [LARGE SCALE GENOMIC DNA]</scope>
    <source>
        <strain evidence="4 5">CCMP1335</strain>
    </source>
</reference>
<dbReference type="PROSITE" id="PS50033">
    <property type="entry name" value="UBX"/>
    <property type="match status" value="1"/>
</dbReference>
<dbReference type="FunCoup" id="B8CDI6">
    <property type="interactions" value="156"/>
</dbReference>
<sequence>MSNVHGLSSFRNDNRPSRDDSSDEDDTRYVGGTDGRGGGSGLAVVPNHDQSASDSIFNLAESGGAAGASGEGGGEIRRTITMYRSGFTVDAGPYRRLDDPANAEFLTSLARGMIPRELSREAQEAGEDGEVMVGLVDKRGEEYDPERHTAPGGGGGAAVGFQSFQGEGQSLGATSSAATQSSGGVIDPTHPNNTLAPPPIDPNAPSTSIAVRLLNGKRLVVKINLSDPVSALGQHIGTQSGEDSYVLTSGYPPAVIEDLGKSVEEAGLNGAQVVLRKV</sequence>
<dbReference type="GeneID" id="7442104"/>
<feature type="domain" description="SEP" evidence="3">
    <location>
        <begin position="75"/>
        <end position="144"/>
    </location>
</feature>
<dbReference type="SUPFAM" id="SSF54236">
    <property type="entry name" value="Ubiquitin-like"/>
    <property type="match status" value="1"/>
</dbReference>
<evidence type="ECO:0000313" key="5">
    <source>
        <dbReference type="Proteomes" id="UP000001449"/>
    </source>
</evidence>
<dbReference type="SUPFAM" id="SSF102848">
    <property type="entry name" value="NSFL1 (p97 ATPase) cofactor p47, SEP domain"/>
    <property type="match status" value="1"/>
</dbReference>
<dbReference type="HOGENOM" id="CLU_029402_3_0_1"/>
<dbReference type="eggNOG" id="KOG2086">
    <property type="taxonomic scope" value="Eukaryota"/>
</dbReference>
<proteinExistence type="predicted"/>
<dbReference type="PaxDb" id="35128-Thaps25024"/>
<dbReference type="GO" id="GO:0005634">
    <property type="term" value="C:nucleus"/>
    <property type="evidence" value="ECO:0000318"/>
    <property type="project" value="GO_Central"/>
</dbReference>
<dbReference type="Pfam" id="PF00789">
    <property type="entry name" value="UBX"/>
    <property type="match status" value="1"/>
</dbReference>
<evidence type="ECO:0000313" key="4">
    <source>
        <dbReference type="EMBL" id="EED88461.1"/>
    </source>
</evidence>
<evidence type="ECO:0000259" key="3">
    <source>
        <dbReference type="PROSITE" id="PS51399"/>
    </source>
</evidence>
<dbReference type="GO" id="GO:0043130">
    <property type="term" value="F:ubiquitin binding"/>
    <property type="evidence" value="ECO:0000318"/>
    <property type="project" value="GO_Central"/>
</dbReference>
<dbReference type="Proteomes" id="UP000001449">
    <property type="component" value="Chromosome 15"/>
</dbReference>
<dbReference type="GO" id="GO:0007030">
    <property type="term" value="P:Golgi organization"/>
    <property type="evidence" value="ECO:0000318"/>
    <property type="project" value="GO_Central"/>
</dbReference>
<accession>B8CDI6</accession>
<dbReference type="GO" id="GO:0005829">
    <property type="term" value="C:cytosol"/>
    <property type="evidence" value="ECO:0000318"/>
    <property type="project" value="GO_Central"/>
</dbReference>
<dbReference type="Gene3D" id="3.10.20.90">
    <property type="entry name" value="Phosphatidylinositol 3-kinase Catalytic Subunit, Chain A, domain 1"/>
    <property type="match status" value="1"/>
</dbReference>
<dbReference type="InterPro" id="IPR036241">
    <property type="entry name" value="NSFL1C_SEP_dom_sf"/>
</dbReference>
<dbReference type="GO" id="GO:0031468">
    <property type="term" value="P:nuclear membrane reassembly"/>
    <property type="evidence" value="ECO:0000318"/>
    <property type="project" value="GO_Central"/>
</dbReference>
<dbReference type="InParanoid" id="B8CDI6"/>
<feature type="region of interest" description="Disordered" evidence="1">
    <location>
        <begin position="1"/>
        <end position="74"/>
    </location>
</feature>
<dbReference type="RefSeq" id="XP_002294106.1">
    <property type="nucleotide sequence ID" value="XM_002294070.1"/>
</dbReference>
<dbReference type="KEGG" id="tps:THAPSDRAFT_25024"/>
<name>B8CDI6_THAPS</name>
<feature type="compositionally biased region" description="Low complexity" evidence="1">
    <location>
        <begin position="167"/>
        <end position="184"/>
    </location>
</feature>
<evidence type="ECO:0000256" key="1">
    <source>
        <dbReference type="SAM" id="MobiDB-lite"/>
    </source>
</evidence>
<dbReference type="InterPro" id="IPR029071">
    <property type="entry name" value="Ubiquitin-like_domsf"/>
</dbReference>